<evidence type="ECO:0000256" key="4">
    <source>
        <dbReference type="ARBA" id="ARBA00022833"/>
    </source>
</evidence>
<evidence type="ECO:0000256" key="3">
    <source>
        <dbReference type="ARBA" id="ARBA00022771"/>
    </source>
</evidence>
<dbReference type="PANTHER" id="PTHR30446:SF0">
    <property type="entry name" value="RECOMBINATION PROTEIN RECR"/>
    <property type="match status" value="1"/>
</dbReference>
<keyword evidence="1 7" id="KW-0479">Metal-binding</keyword>
<dbReference type="Pfam" id="PF21176">
    <property type="entry name" value="RecR_HhH"/>
    <property type="match status" value="1"/>
</dbReference>
<comment type="function">
    <text evidence="7">May play a role in DNA repair. It seems to be involved in an RecBC-independent recombinational process of DNA repair. It may act with RecF and RecO.</text>
</comment>
<keyword evidence="4 7" id="KW-0862">Zinc</keyword>
<keyword evidence="5 7" id="KW-0233">DNA recombination</keyword>
<dbReference type="InterPro" id="IPR034137">
    <property type="entry name" value="TOPRIM_RecR"/>
</dbReference>
<dbReference type="GO" id="GO:0008270">
    <property type="term" value="F:zinc ion binding"/>
    <property type="evidence" value="ECO:0007669"/>
    <property type="project" value="UniProtKB-KW"/>
</dbReference>
<keyword evidence="6 7" id="KW-0234">DNA repair</keyword>
<evidence type="ECO:0000256" key="6">
    <source>
        <dbReference type="ARBA" id="ARBA00023204"/>
    </source>
</evidence>
<evidence type="ECO:0000256" key="1">
    <source>
        <dbReference type="ARBA" id="ARBA00022723"/>
    </source>
</evidence>
<accession>A0A1G6C1X3</accession>
<dbReference type="STRING" id="617002.SAMN05660653_01293"/>
<dbReference type="InterPro" id="IPR006171">
    <property type="entry name" value="TOPRIM_dom"/>
</dbReference>
<name>A0A1G6C1X3_9BACT</name>
<dbReference type="HAMAP" id="MF_00017">
    <property type="entry name" value="RecR"/>
    <property type="match status" value="1"/>
</dbReference>
<dbReference type="PROSITE" id="PS50880">
    <property type="entry name" value="TOPRIM"/>
    <property type="match status" value="1"/>
</dbReference>
<dbReference type="RefSeq" id="WP_092118870.1">
    <property type="nucleotide sequence ID" value="NZ_FMXO01000006.1"/>
</dbReference>
<dbReference type="EMBL" id="FMXO01000006">
    <property type="protein sequence ID" value="SDB26847.1"/>
    <property type="molecule type" value="Genomic_DNA"/>
</dbReference>
<reference evidence="10 11" key="1">
    <citation type="submission" date="2016-10" db="EMBL/GenBank/DDBJ databases">
        <authorList>
            <person name="de Groot N.N."/>
        </authorList>
    </citation>
    <scope>NUCLEOTIDE SEQUENCE [LARGE SCALE GENOMIC DNA]</scope>
    <source>
        <strain evidence="10 11">ASO4-2</strain>
    </source>
</reference>
<evidence type="ECO:0000313" key="10">
    <source>
        <dbReference type="EMBL" id="SDB26847.1"/>
    </source>
</evidence>
<dbReference type="NCBIfam" id="TIGR00615">
    <property type="entry name" value="recR"/>
    <property type="match status" value="1"/>
</dbReference>
<dbReference type="SUPFAM" id="SSF111304">
    <property type="entry name" value="Recombination protein RecR"/>
    <property type="match status" value="1"/>
</dbReference>
<dbReference type="Pfam" id="PF21175">
    <property type="entry name" value="RecR_C"/>
    <property type="match status" value="1"/>
</dbReference>
<evidence type="ECO:0000256" key="5">
    <source>
        <dbReference type="ARBA" id="ARBA00023172"/>
    </source>
</evidence>
<evidence type="ECO:0000259" key="8">
    <source>
        <dbReference type="PROSITE" id="PS50172"/>
    </source>
</evidence>
<evidence type="ECO:0000256" key="2">
    <source>
        <dbReference type="ARBA" id="ARBA00022763"/>
    </source>
</evidence>
<dbReference type="Pfam" id="PF13662">
    <property type="entry name" value="Toprim_4"/>
    <property type="match status" value="1"/>
</dbReference>
<dbReference type="OrthoDB" id="9802672at2"/>
<keyword evidence="2 7" id="KW-0227">DNA damage</keyword>
<dbReference type="GO" id="GO:0003677">
    <property type="term" value="F:DNA binding"/>
    <property type="evidence" value="ECO:0007669"/>
    <property type="project" value="UniProtKB-UniRule"/>
</dbReference>
<dbReference type="CDD" id="cd01025">
    <property type="entry name" value="TOPRIM_recR"/>
    <property type="match status" value="1"/>
</dbReference>
<dbReference type="GO" id="GO:0006310">
    <property type="term" value="P:DNA recombination"/>
    <property type="evidence" value="ECO:0007669"/>
    <property type="project" value="UniProtKB-UniRule"/>
</dbReference>
<proteinExistence type="inferred from homology"/>
<keyword evidence="11" id="KW-1185">Reference proteome</keyword>
<comment type="similarity">
    <text evidence="7">Belongs to the RecR family.</text>
</comment>
<dbReference type="Pfam" id="PF02132">
    <property type="entry name" value="RecR_ZnF"/>
    <property type="match status" value="1"/>
</dbReference>
<keyword evidence="3 7" id="KW-0863">Zinc-finger</keyword>
<feature type="domain" description="Toprim" evidence="9">
    <location>
        <begin position="81"/>
        <end position="178"/>
    </location>
</feature>
<dbReference type="Gene3D" id="1.10.8.420">
    <property type="entry name" value="RecR Domain 1"/>
    <property type="match status" value="1"/>
</dbReference>
<evidence type="ECO:0000313" key="11">
    <source>
        <dbReference type="Proteomes" id="UP000198771"/>
    </source>
</evidence>
<gene>
    <name evidence="7" type="primary">recR</name>
    <name evidence="10" type="ORF">SAMN05660653_01293</name>
</gene>
<evidence type="ECO:0000259" key="9">
    <source>
        <dbReference type="PROSITE" id="PS50880"/>
    </source>
</evidence>
<evidence type="ECO:0000256" key="7">
    <source>
        <dbReference type="HAMAP-Rule" id="MF_00017"/>
    </source>
</evidence>
<dbReference type="Gene3D" id="3.40.1360.10">
    <property type="match status" value="1"/>
</dbReference>
<organism evidence="10 11">
    <name type="scientific">Desulfonatronum thiosulfatophilum</name>
    <dbReference type="NCBI Taxonomy" id="617002"/>
    <lineage>
        <taxon>Bacteria</taxon>
        <taxon>Pseudomonadati</taxon>
        <taxon>Thermodesulfobacteriota</taxon>
        <taxon>Desulfovibrionia</taxon>
        <taxon>Desulfovibrionales</taxon>
        <taxon>Desulfonatronaceae</taxon>
        <taxon>Desulfonatronum</taxon>
    </lineage>
</organism>
<dbReference type="InterPro" id="IPR001357">
    <property type="entry name" value="BRCT_dom"/>
</dbReference>
<feature type="domain" description="BRCT" evidence="8">
    <location>
        <begin position="96"/>
        <end position="201"/>
    </location>
</feature>
<dbReference type="Proteomes" id="UP000198771">
    <property type="component" value="Unassembled WGS sequence"/>
</dbReference>
<feature type="zinc finger region" description="C4-type" evidence="7">
    <location>
        <begin position="58"/>
        <end position="73"/>
    </location>
</feature>
<protein>
    <recommendedName>
        <fullName evidence="7">Recombination protein RecR</fullName>
    </recommendedName>
</protein>
<dbReference type="InterPro" id="IPR000093">
    <property type="entry name" value="DNA_Rcmb_RecR"/>
</dbReference>
<dbReference type="GO" id="GO:0006281">
    <property type="term" value="P:DNA repair"/>
    <property type="evidence" value="ECO:0007669"/>
    <property type="project" value="UniProtKB-UniRule"/>
</dbReference>
<dbReference type="InterPro" id="IPR015967">
    <property type="entry name" value="Rcmb_RecR_Znf"/>
</dbReference>
<sequence length="201" mass="22534">MRELPQTLRVVVDQLATLPGLGPKSALRVALTLLKWPKERTMDLGRGILELRDKLCLCSSCAGISDQDPCAICTDPERRPEQLCLVAEWDSMLIMEQSGIYKGMYLVLGGLLSPLDGIKPESLEMVRLREKLSRDQVTELILALGTTMESETTGSYIKNLVEREFPLTQVTRLAQGIPLGTDLKYIDKETLRQSIAYRQKI</sequence>
<dbReference type="PROSITE" id="PS50172">
    <property type="entry name" value="BRCT"/>
    <property type="match status" value="1"/>
</dbReference>
<dbReference type="PANTHER" id="PTHR30446">
    <property type="entry name" value="RECOMBINATION PROTEIN RECR"/>
    <property type="match status" value="1"/>
</dbReference>
<dbReference type="AlphaFoldDB" id="A0A1G6C1X3"/>
<dbReference type="InterPro" id="IPR023627">
    <property type="entry name" value="Rcmb_RecR"/>
</dbReference>